<dbReference type="Proteomes" id="UP000826271">
    <property type="component" value="Unassembled WGS sequence"/>
</dbReference>
<keyword evidence="3" id="KW-0238">DNA-binding</keyword>
<evidence type="ECO:0000313" key="9">
    <source>
        <dbReference type="Proteomes" id="UP000826271"/>
    </source>
</evidence>
<dbReference type="GO" id="GO:0003677">
    <property type="term" value="F:DNA binding"/>
    <property type="evidence" value="ECO:0007669"/>
    <property type="project" value="UniProtKB-KW"/>
</dbReference>
<keyword evidence="5" id="KW-0539">Nucleus</keyword>
<dbReference type="PANTHER" id="PTHR34067:SF20">
    <property type="entry name" value="OS08G0206700 PROTEIN"/>
    <property type="match status" value="1"/>
</dbReference>
<keyword evidence="4" id="KW-0804">Transcription</keyword>
<proteinExistence type="predicted"/>
<comment type="caution">
    <text evidence="8">The sequence shown here is derived from an EMBL/GenBank/DDBJ whole genome shotgun (WGS) entry which is preliminary data.</text>
</comment>
<feature type="domain" description="MBD" evidence="7">
    <location>
        <begin position="170"/>
        <end position="241"/>
    </location>
</feature>
<feature type="region of interest" description="Disordered" evidence="6">
    <location>
        <begin position="48"/>
        <end position="90"/>
    </location>
</feature>
<dbReference type="InterPro" id="IPR038945">
    <property type="entry name" value="MBD13-like"/>
</dbReference>
<dbReference type="GO" id="GO:0005634">
    <property type="term" value="C:nucleus"/>
    <property type="evidence" value="ECO:0007669"/>
    <property type="project" value="UniProtKB-SubCell"/>
</dbReference>
<feature type="compositionally biased region" description="Polar residues" evidence="6">
    <location>
        <begin position="48"/>
        <end position="71"/>
    </location>
</feature>
<sequence>MVDGKSPEWLPPGFTEKFKYKNGRKIKYYYNVATGEKYHSKKDVISATTGNVSHGTPQTTNDDNGFSSNNKVDAISPEPNDSPDPLPSGWTVEEKHETLEDARDQLTRFYSRAAVARYLNSVHHANTTSLQNKLDNVDEPLPDMSLQLSMTSAGSEPEKKRKMALSSRFVASVSTPADGLPPGWIKEIITSKSGSKIRRDPFYTDPVSGHVFRSKPDALRFLKTGDIRYCASRPKTRIISN</sequence>
<dbReference type="AlphaFoldDB" id="A0AAV6XSV1"/>
<evidence type="ECO:0000256" key="3">
    <source>
        <dbReference type="ARBA" id="ARBA00023125"/>
    </source>
</evidence>
<dbReference type="SUPFAM" id="SSF54171">
    <property type="entry name" value="DNA-binding domain"/>
    <property type="match status" value="1"/>
</dbReference>
<keyword evidence="9" id="KW-1185">Reference proteome</keyword>
<evidence type="ECO:0000259" key="7">
    <source>
        <dbReference type="PROSITE" id="PS50982"/>
    </source>
</evidence>
<dbReference type="EMBL" id="WHWC01000005">
    <property type="protein sequence ID" value="KAG8382270.1"/>
    <property type="molecule type" value="Genomic_DNA"/>
</dbReference>
<keyword evidence="2" id="KW-0805">Transcription regulation</keyword>
<gene>
    <name evidence="8" type="ORF">BUALT_Bualt05G0059300</name>
</gene>
<reference evidence="8" key="1">
    <citation type="submission" date="2019-10" db="EMBL/GenBank/DDBJ databases">
        <authorList>
            <person name="Zhang R."/>
            <person name="Pan Y."/>
            <person name="Wang J."/>
            <person name="Ma R."/>
            <person name="Yu S."/>
        </authorList>
    </citation>
    <scope>NUCLEOTIDE SEQUENCE</scope>
    <source>
        <strain evidence="8">LA-IB0</strain>
        <tissue evidence="8">Leaf</tissue>
    </source>
</reference>
<dbReference type="PANTHER" id="PTHR34067">
    <property type="entry name" value="OS04G0193200 PROTEIN"/>
    <property type="match status" value="1"/>
</dbReference>
<dbReference type="InterPro" id="IPR016177">
    <property type="entry name" value="DNA-bd_dom_sf"/>
</dbReference>
<organism evidence="8 9">
    <name type="scientific">Buddleja alternifolia</name>
    <dbReference type="NCBI Taxonomy" id="168488"/>
    <lineage>
        <taxon>Eukaryota</taxon>
        <taxon>Viridiplantae</taxon>
        <taxon>Streptophyta</taxon>
        <taxon>Embryophyta</taxon>
        <taxon>Tracheophyta</taxon>
        <taxon>Spermatophyta</taxon>
        <taxon>Magnoliopsida</taxon>
        <taxon>eudicotyledons</taxon>
        <taxon>Gunneridae</taxon>
        <taxon>Pentapetalae</taxon>
        <taxon>asterids</taxon>
        <taxon>lamiids</taxon>
        <taxon>Lamiales</taxon>
        <taxon>Scrophulariaceae</taxon>
        <taxon>Buddlejeae</taxon>
        <taxon>Buddleja</taxon>
    </lineage>
</organism>
<dbReference type="PROSITE" id="PS50982">
    <property type="entry name" value="MBD"/>
    <property type="match status" value="1"/>
</dbReference>
<dbReference type="InterPro" id="IPR001739">
    <property type="entry name" value="Methyl_CpG_DNA-bd"/>
</dbReference>
<dbReference type="Pfam" id="PF01429">
    <property type="entry name" value="MBD"/>
    <property type="match status" value="1"/>
</dbReference>
<evidence type="ECO:0000313" key="8">
    <source>
        <dbReference type="EMBL" id="KAG8382270.1"/>
    </source>
</evidence>
<dbReference type="Gene3D" id="3.30.890.10">
    <property type="entry name" value="Methyl-cpg-binding Protein 2, Chain A"/>
    <property type="match status" value="2"/>
</dbReference>
<evidence type="ECO:0000256" key="2">
    <source>
        <dbReference type="ARBA" id="ARBA00023015"/>
    </source>
</evidence>
<accession>A0AAV6XSV1</accession>
<name>A0AAV6XSV1_9LAMI</name>
<evidence type="ECO:0000256" key="1">
    <source>
        <dbReference type="ARBA" id="ARBA00004123"/>
    </source>
</evidence>
<evidence type="ECO:0000256" key="6">
    <source>
        <dbReference type="SAM" id="MobiDB-lite"/>
    </source>
</evidence>
<evidence type="ECO:0000256" key="5">
    <source>
        <dbReference type="ARBA" id="ARBA00023242"/>
    </source>
</evidence>
<evidence type="ECO:0000256" key="4">
    <source>
        <dbReference type="ARBA" id="ARBA00023163"/>
    </source>
</evidence>
<comment type="subcellular location">
    <subcellularLocation>
        <location evidence="1">Nucleus</location>
    </subcellularLocation>
</comment>
<protein>
    <recommendedName>
        <fullName evidence="7">MBD domain-containing protein</fullName>
    </recommendedName>
</protein>